<dbReference type="InterPro" id="IPR003772">
    <property type="entry name" value="YceD"/>
</dbReference>
<name>A0A3D8U118_BIFLN</name>
<dbReference type="Pfam" id="PF02620">
    <property type="entry name" value="YceD"/>
    <property type="match status" value="1"/>
</dbReference>
<keyword evidence="1" id="KW-0238">DNA-binding</keyword>
<dbReference type="PANTHER" id="PTHR34374:SF1">
    <property type="entry name" value="LARGE RIBOSOMAL RNA SUBUNIT ACCUMULATION PROTEIN YCED HOMOLOG 1, CHLOROPLASTIC"/>
    <property type="match status" value="1"/>
</dbReference>
<dbReference type="AlphaFoldDB" id="A0A3D8U118"/>
<dbReference type="GO" id="GO:0003677">
    <property type="term" value="F:DNA binding"/>
    <property type="evidence" value="ECO:0007669"/>
    <property type="project" value="UniProtKB-KW"/>
</dbReference>
<dbReference type="Proteomes" id="UP000257074">
    <property type="component" value="Unassembled WGS sequence"/>
</dbReference>
<proteinExistence type="predicted"/>
<dbReference type="EMBL" id="NJNR01000020">
    <property type="protein sequence ID" value="RDX08982.1"/>
    <property type="molecule type" value="Genomic_DNA"/>
</dbReference>
<evidence type="ECO:0000313" key="1">
    <source>
        <dbReference type="EMBL" id="RDX08982.1"/>
    </source>
</evidence>
<evidence type="ECO:0000313" key="2">
    <source>
        <dbReference type="Proteomes" id="UP000257074"/>
    </source>
</evidence>
<reference evidence="1 2" key="1">
    <citation type="journal article" date="2017" name="Anaerobe">
        <title>Quantification, isolation and characterization of Bifidobacterium from the vaginal microbiomes of reproductive aged women.</title>
        <authorList>
            <person name="Freitas A.C."/>
            <person name="Hill J.E."/>
        </authorList>
    </citation>
    <scope>NUCLEOTIDE SEQUENCE [LARGE SCALE GENOMIC DNA]</scope>
    <source>
        <strain evidence="1 2">N6D05</strain>
    </source>
</reference>
<accession>A0A3D8U118</accession>
<comment type="caution">
    <text evidence="1">The sequence shown here is derived from an EMBL/GenBank/DDBJ whole genome shotgun (WGS) entry which is preliminary data.</text>
</comment>
<protein>
    <submittedName>
        <fullName evidence="1">DNA-binding protein</fullName>
    </submittedName>
</protein>
<dbReference type="PANTHER" id="PTHR34374">
    <property type="entry name" value="LARGE RIBOSOMAL RNA SUBUNIT ACCUMULATION PROTEIN YCED HOMOLOG 1, CHLOROPLASTIC"/>
    <property type="match status" value="1"/>
</dbReference>
<organism evidence="1 2">
    <name type="scientific">Bifidobacterium longum</name>
    <dbReference type="NCBI Taxonomy" id="216816"/>
    <lineage>
        <taxon>Bacteria</taxon>
        <taxon>Bacillati</taxon>
        <taxon>Actinomycetota</taxon>
        <taxon>Actinomycetes</taxon>
        <taxon>Bifidobacteriales</taxon>
        <taxon>Bifidobacteriaceae</taxon>
        <taxon>Bifidobacterium</taxon>
    </lineage>
</organism>
<gene>
    <name evidence="1" type="ORF">CE169_04935</name>
</gene>
<sequence length="159" mass="17388">MSGQFDSIVDGLIFTGRLVAPFVSECTRCLKPIDEDWPVDVTVFFPYESGQDKANGKGGKSKKDDEIDIIAGEDESEDTYPLLENGAFADIEAMIRDTLVESLPLQPLCRPDCRGLCSQCGANLNEDPDHHHDVTDIRFAGLAGLKAQLEAEQNGEQAE</sequence>